<dbReference type="Proteomes" id="UP001597380">
    <property type="component" value="Unassembled WGS sequence"/>
</dbReference>
<protein>
    <submittedName>
        <fullName evidence="1">Uncharacterized protein</fullName>
    </submittedName>
</protein>
<evidence type="ECO:0000313" key="2">
    <source>
        <dbReference type="Proteomes" id="UP001597380"/>
    </source>
</evidence>
<name>A0ABW4XSD2_9GAMM</name>
<organism evidence="1 2">
    <name type="scientific">Corallincola platygyrae</name>
    <dbReference type="NCBI Taxonomy" id="1193278"/>
    <lineage>
        <taxon>Bacteria</taxon>
        <taxon>Pseudomonadati</taxon>
        <taxon>Pseudomonadota</taxon>
        <taxon>Gammaproteobacteria</taxon>
        <taxon>Alteromonadales</taxon>
        <taxon>Psychromonadaceae</taxon>
        <taxon>Corallincola</taxon>
    </lineage>
</organism>
<reference evidence="2" key="1">
    <citation type="journal article" date="2019" name="Int. J. Syst. Evol. Microbiol.">
        <title>The Global Catalogue of Microorganisms (GCM) 10K type strain sequencing project: providing services to taxonomists for standard genome sequencing and annotation.</title>
        <authorList>
            <consortium name="The Broad Institute Genomics Platform"/>
            <consortium name="The Broad Institute Genome Sequencing Center for Infectious Disease"/>
            <person name="Wu L."/>
            <person name="Ma J."/>
        </authorList>
    </citation>
    <scope>NUCLEOTIDE SEQUENCE [LARGE SCALE GENOMIC DNA]</scope>
    <source>
        <strain evidence="2">CGMCC 1.10992</strain>
    </source>
</reference>
<dbReference type="RefSeq" id="WP_345339893.1">
    <property type="nucleotide sequence ID" value="NZ_BAABLI010000012.1"/>
</dbReference>
<accession>A0ABW4XSD2</accession>
<gene>
    <name evidence="1" type="ORF">ACFSJ3_14400</name>
</gene>
<comment type="caution">
    <text evidence="1">The sequence shown here is derived from an EMBL/GenBank/DDBJ whole genome shotgun (WGS) entry which is preliminary data.</text>
</comment>
<dbReference type="EMBL" id="JBHUHT010000016">
    <property type="protein sequence ID" value="MFD2097183.1"/>
    <property type="molecule type" value="Genomic_DNA"/>
</dbReference>
<keyword evidence="2" id="KW-1185">Reference proteome</keyword>
<proteinExistence type="predicted"/>
<sequence length="656" mass="72898">MKVIKLYSLLTAVLFQLTLLTTFYTPNAHALTSDEKLILTQIRNNIFGGSRLAAAFSQSTISGLEPPVFPYEVENRGLLVWKVDPQQAAGFAFNIGLTPPFALAKSRPLTVLGSQTLNAKLERYLRDKGLDWLVNAWYPEHYYVIADIGETSRAEQGTKIELKTFVSVPGLQQPQLYRFASYKAIPGTDLLTLFSAVPTPVSSTVDDGMWQGYLLAQEGSLNWSVPIKQRRSGEPKQIKKLRFSEAFLDAGERLFGPQGSAARVYYDGSSVSGGFYALKSRRLNVEHDFAWSQFLLPGTKALLTATKSEFMMQPTTAPVQVTQGGPGICAAAFASANASQLFSNLIGCVLQGEPPESVFNTLFGVAQTQPQVLPPPQLPTLYFAVQDLYQGLQIYAGLEKPKLFFSLFEDPMAIFINFEIPHHKVKAFEAAFLPDHFKLAKIRFYPEQKRSVYAVSLNVYQSAGQNLNGFRAEWSTYVINPDEEEPKPRFSVLEAQTNAGGFDPLIALERYIPGMDLTDPNQLGLLIEPPSDAFDYVVDETDGILIEVLDIDEQITVDVSIAYPSEDRILRTAPMTEWMEANDFVYWGEVADILKYDSNVMFAELLVFDALPSDVIEDSTFAGYVDPNPLPIIFWNGVQDIALEPWGNLDGVQTSD</sequence>
<evidence type="ECO:0000313" key="1">
    <source>
        <dbReference type="EMBL" id="MFD2097183.1"/>
    </source>
</evidence>